<dbReference type="EMBL" id="EU016670">
    <property type="protein sequence ID" value="ABZ10241.1"/>
    <property type="molecule type" value="Genomic_DNA"/>
</dbReference>
<keyword evidence="1" id="KW-0812">Transmembrane</keyword>
<keyword evidence="1" id="KW-0472">Membrane</keyword>
<protein>
    <submittedName>
        <fullName evidence="3">Putative DIE2/ALG10 family protein</fullName>
    </submittedName>
</protein>
<sequence length="557" mass="63981">MDNTSTSATNNIPPFVKRWGWVSLIYIVLAVYFWSFCKYGLNIWDEGGYANGTLRTLNGERALVDFNPNGYLPGRYWYGMLFFKLFGVEIQSLRIGVLLFTPAMVIMIYSMGRKIMPAGFALLAALFMLSAPSMYYNRFYTFFVVLNLYFLINVLEKRNLASLAGLGTGIFLSAFFKFEVTLFSILISLTVFVLLFSAKHWREDFHFSLGKVTSHSPPPSKIYFLIGGVSAAAILFAIYLGQGGYFTKVFQAVVDAHEVWGNPFPEILPFFALLEEFGVHQMFERVMFYLPTFTYGVVAVLLFYQLVIKKEPFHLAHLMVIAILLFGVCAFGLVIWRAGFDNLLRTLPPFYLLLCYLLYGIRKKVLSLQKPVGQKGAGVFIRLPLNLLTIFLPFLFYFEMNTHHGFYAGSIGAMKLETTRLSLEKMDVYTNPGEAKWIRKVLDKIDLHSQKGDAILALPLNPIFYFLSDRVNPTPYEWVLPGMLEEKKERELVELLKYRLPKIVVYVDIAIDGKEERRLSRYSPLLYKFLVEHYSFEEMVGFFQILLPKNPPLPLDF</sequence>
<keyword evidence="1" id="KW-1133">Transmembrane helix</keyword>
<evidence type="ECO:0000259" key="2">
    <source>
        <dbReference type="Pfam" id="PF13231"/>
    </source>
</evidence>
<dbReference type="InterPro" id="IPR038731">
    <property type="entry name" value="RgtA/B/C-like"/>
</dbReference>
<feature type="transmembrane region" description="Helical" evidence="1">
    <location>
        <begin position="379"/>
        <end position="398"/>
    </location>
</feature>
<feature type="transmembrane region" description="Helical" evidence="1">
    <location>
        <begin position="182"/>
        <end position="201"/>
    </location>
</feature>
<evidence type="ECO:0000256" key="1">
    <source>
        <dbReference type="SAM" id="Phobius"/>
    </source>
</evidence>
<reference evidence="3" key="1">
    <citation type="journal article" date="2008" name="ISME J.">
        <title>Genomic patterns of recombination, clonal divergence and environment in marine microbial populations.</title>
        <authorList>
            <person name="Konstantinidis K.T."/>
            <person name="Delong E.F."/>
        </authorList>
    </citation>
    <scope>NUCLEOTIDE SEQUENCE</scope>
</reference>
<feature type="transmembrane region" description="Helical" evidence="1">
    <location>
        <begin position="342"/>
        <end position="359"/>
    </location>
</feature>
<proteinExistence type="predicted"/>
<feature type="transmembrane region" description="Helical" evidence="1">
    <location>
        <begin position="139"/>
        <end position="155"/>
    </location>
</feature>
<feature type="transmembrane region" description="Helical" evidence="1">
    <location>
        <begin position="115"/>
        <end position="133"/>
    </location>
</feature>
<organism evidence="3">
    <name type="scientific">uncultured marine crenarchaeote HF4000_APKG10I20</name>
    <dbReference type="NCBI Taxonomy" id="455612"/>
    <lineage>
        <taxon>Archaea</taxon>
        <taxon>Nitrososphaerota</taxon>
        <taxon>Nitrososphaeria</taxon>
        <taxon>Nitrosopumilales</taxon>
        <taxon>environmental samples</taxon>
    </lineage>
</organism>
<accession>B3TCC6</accession>
<feature type="transmembrane region" description="Helical" evidence="1">
    <location>
        <begin position="222"/>
        <end position="240"/>
    </location>
</feature>
<feature type="transmembrane region" description="Helical" evidence="1">
    <location>
        <begin position="315"/>
        <end position="336"/>
    </location>
</feature>
<feature type="domain" description="Glycosyltransferase RgtA/B/C/D-like" evidence="2">
    <location>
        <begin position="73"/>
        <end position="207"/>
    </location>
</feature>
<feature type="transmembrane region" description="Helical" evidence="1">
    <location>
        <begin position="21"/>
        <end position="41"/>
    </location>
</feature>
<dbReference type="Pfam" id="PF13231">
    <property type="entry name" value="PMT_2"/>
    <property type="match status" value="1"/>
</dbReference>
<gene>
    <name evidence="3" type="ORF">ALOHA_HF4000APKG10I20ctg7g22</name>
</gene>
<feature type="transmembrane region" description="Helical" evidence="1">
    <location>
        <begin position="286"/>
        <end position="308"/>
    </location>
</feature>
<dbReference type="AlphaFoldDB" id="B3TCC6"/>
<feature type="transmembrane region" description="Helical" evidence="1">
    <location>
        <begin position="76"/>
        <end position="103"/>
    </location>
</feature>
<name>B3TCC6_9ARCH</name>
<evidence type="ECO:0000313" key="3">
    <source>
        <dbReference type="EMBL" id="ABZ10241.1"/>
    </source>
</evidence>